<dbReference type="PANTHER" id="PTHR46082">
    <property type="entry name" value="ATP/GTP-BINDING PROTEIN-RELATED"/>
    <property type="match status" value="1"/>
</dbReference>
<feature type="domain" description="CobQ/CobB/MinD/ParA nucleotide binding" evidence="1">
    <location>
        <begin position="10"/>
        <end position="52"/>
    </location>
</feature>
<dbReference type="Gene3D" id="1.25.40.10">
    <property type="entry name" value="Tetratricopeptide repeat domain"/>
    <property type="match status" value="2"/>
</dbReference>
<gene>
    <name evidence="3" type="primary">fxsT</name>
    <name evidence="3" type="ORF">ACFW88_35140</name>
</gene>
<dbReference type="Pfam" id="PF13424">
    <property type="entry name" value="TPR_12"/>
    <property type="match status" value="1"/>
</dbReference>
<dbReference type="InterPro" id="IPR011990">
    <property type="entry name" value="TPR-like_helical_dom_sf"/>
</dbReference>
<dbReference type="PANTHER" id="PTHR46082:SF6">
    <property type="entry name" value="AAA+ ATPASE DOMAIN-CONTAINING PROTEIN-RELATED"/>
    <property type="match status" value="1"/>
</dbReference>
<dbReference type="Gene3D" id="3.40.50.300">
    <property type="entry name" value="P-loop containing nucleotide triphosphate hydrolases"/>
    <property type="match status" value="2"/>
</dbReference>
<name>A0ABW6HGF7_9ACTN</name>
<evidence type="ECO:0000313" key="3">
    <source>
        <dbReference type="EMBL" id="MFE1755715.1"/>
    </source>
</evidence>
<dbReference type="InterPro" id="IPR002586">
    <property type="entry name" value="CobQ/CobB/MinD/ParA_Nub-bd_dom"/>
</dbReference>
<dbReference type="SUPFAM" id="SSF52540">
    <property type="entry name" value="P-loop containing nucleoside triphosphate hydrolases"/>
    <property type="match status" value="2"/>
</dbReference>
<dbReference type="RefSeq" id="WP_381843407.1">
    <property type="nucleotide sequence ID" value="NZ_JBHYTS010000106.1"/>
</dbReference>
<dbReference type="Proteomes" id="UP001599756">
    <property type="component" value="Unassembled WGS sequence"/>
</dbReference>
<evidence type="ECO:0000259" key="1">
    <source>
        <dbReference type="Pfam" id="PF01656"/>
    </source>
</evidence>
<dbReference type="Pfam" id="PF13676">
    <property type="entry name" value="TIR_2"/>
    <property type="match status" value="1"/>
</dbReference>
<organism evidence="3 4">
    <name type="scientific">Streptomyces anandii</name>
    <dbReference type="NCBI Taxonomy" id="285454"/>
    <lineage>
        <taxon>Bacteria</taxon>
        <taxon>Bacillati</taxon>
        <taxon>Actinomycetota</taxon>
        <taxon>Actinomycetes</taxon>
        <taxon>Kitasatosporales</taxon>
        <taxon>Streptomycetaceae</taxon>
        <taxon>Streptomyces</taxon>
    </lineage>
</organism>
<dbReference type="Pfam" id="PF01656">
    <property type="entry name" value="CbiA"/>
    <property type="match status" value="1"/>
</dbReference>
<dbReference type="InterPro" id="IPR053137">
    <property type="entry name" value="NLR-like"/>
</dbReference>
<dbReference type="Pfam" id="PF13374">
    <property type="entry name" value="TPR_10"/>
    <property type="match status" value="1"/>
</dbReference>
<dbReference type="InterPro" id="IPR000157">
    <property type="entry name" value="TIR_dom"/>
</dbReference>
<comment type="caution">
    <text evidence="3">The sequence shown here is derived from an EMBL/GenBank/DDBJ whole genome shotgun (WGS) entry which is preliminary data.</text>
</comment>
<evidence type="ECO:0000313" key="4">
    <source>
        <dbReference type="Proteomes" id="UP001599756"/>
    </source>
</evidence>
<keyword evidence="4" id="KW-1185">Reference proteome</keyword>
<protein>
    <submittedName>
        <fullName evidence="3">FxSxx-COOH system tetratricopeptide repeat protein</fullName>
    </submittedName>
</protein>
<reference evidence="3 4" key="1">
    <citation type="submission" date="2024-09" db="EMBL/GenBank/DDBJ databases">
        <title>The Natural Products Discovery Center: Release of the First 8490 Sequenced Strains for Exploring Actinobacteria Biosynthetic Diversity.</title>
        <authorList>
            <person name="Kalkreuter E."/>
            <person name="Kautsar S.A."/>
            <person name="Yang D."/>
            <person name="Bader C.D."/>
            <person name="Teijaro C.N."/>
            <person name="Fluegel L."/>
            <person name="Davis C.M."/>
            <person name="Simpson J.R."/>
            <person name="Lauterbach L."/>
            <person name="Steele A.D."/>
            <person name="Gui C."/>
            <person name="Meng S."/>
            <person name="Li G."/>
            <person name="Viehrig K."/>
            <person name="Ye F."/>
            <person name="Su P."/>
            <person name="Kiefer A.F."/>
            <person name="Nichols A."/>
            <person name="Cepeda A.J."/>
            <person name="Yan W."/>
            <person name="Fan B."/>
            <person name="Jiang Y."/>
            <person name="Adhikari A."/>
            <person name="Zheng C.-J."/>
            <person name="Schuster L."/>
            <person name="Cowan T.M."/>
            <person name="Smanski M.J."/>
            <person name="Chevrette M.G."/>
            <person name="De Carvalho L.P.S."/>
            <person name="Shen B."/>
        </authorList>
    </citation>
    <scope>NUCLEOTIDE SEQUENCE [LARGE SCALE GENOMIC DNA]</scope>
    <source>
        <strain evidence="3 4">NPDC059500</strain>
    </source>
</reference>
<accession>A0ABW6HGF7</accession>
<dbReference type="EMBL" id="JBHYTS010000106">
    <property type="protein sequence ID" value="MFE1755715.1"/>
    <property type="molecule type" value="Genomic_DNA"/>
</dbReference>
<proteinExistence type="predicted"/>
<evidence type="ECO:0000259" key="2">
    <source>
        <dbReference type="Pfam" id="PF13676"/>
    </source>
</evidence>
<dbReference type="InterPro" id="IPR027417">
    <property type="entry name" value="P-loop_NTPase"/>
</dbReference>
<dbReference type="SUPFAM" id="SSF48452">
    <property type="entry name" value="TPR-like"/>
    <property type="match status" value="2"/>
</dbReference>
<dbReference type="NCBIfam" id="NF047398">
    <property type="entry name" value="AAA_KGGVGR"/>
    <property type="match status" value="1"/>
</dbReference>
<feature type="domain" description="TIR" evidence="2">
    <location>
        <begin position="332"/>
        <end position="430"/>
    </location>
</feature>
<dbReference type="NCBIfam" id="NF040586">
    <property type="entry name" value="FxSxx_TPR"/>
    <property type="match status" value="1"/>
</dbReference>
<sequence length="1284" mass="139403">MTAGREGQIITFYSQKGGTGRTMAVANIAWILASNGYRVLASDWDFEAPGLHRYFHPFLGAATSGATTGVLNLFADYVADWRTSTDSPADLRQRHARVRRHAVSVEWTFPGGGTLDYMPAGRQDKEYATHLMDFSWREFTTDLLDGARFLDALRHDMKNRYDYTLIDSRCGVSHLVGLCTIDLPDVLVNCFTLSSQSIEGAAAVARSIAQDVQPRTLRMLPVAMRVAAGQDDRLAAARELVRASFPDLPDGYWAGMEVPHQPAYAYEETLATFGDRPELPGSLLAAFERLADRITEGRVRHFPALDEDLRRRHLASYARPMSPAAIPLRLWFAPQDRMWAEWITSLLTRCGFEVLAPGAGAEPAAAGRAPRTVALLSSSFLRSPQSRTLWESVGETAPGAPRALIVLRVEPVNPTARFGEHDPVDLTELDEPRTAAAVLRAVGLTGEATGRALEAARPRFPGRTPAVWDAPPRNPFFVGRDRLLDQLHATLDVSRHRAAVLPADGLDAVGRTQLAVEYAHRFQAAYDLVWWVRAENRESVLLSLARLARRLGLRAAGGVPDAARRALEALEPPDDGEGFGRWLLVYDNAGRAGELAGLLPSGRRGHLLVSSRDRAWREVMDAVEVGVFPREQSIELLRRRVPDLAVDDADRIAAATRDNPLAVTQAASWLAQNPSPDQFLRQQPHEQAEGLTGRWDPVAACTATALATLGKRAPAALRLLAVCSHLAPVPVPLELVHSDTALHILRPFDGTLHEPMLLGPVVQELSRLGLAEVDQVGQTLRIHRVVRQLVLALLPAAVTDPARHEAHRLLSAAAPRRDGSEGDGHAFEALWPHLDHAGADGCEDAGTRAVLIERLRRTARCGMPEQALELGRRLDERWCRTDGGSPSHQVFLLRGHQAAALRALGRHAEARELDEDTLRQQRELLPPGHAHTLMTAAGLAEDLRALGRFDEALRLAREVSAGLRDAFGEEHPRTLAAAQALAHCLRLTGDYAAAGERSLAAWQRRRDVLGPGHRSTLASALGHARDLREAGDYAGSVPVLRSALDELRGKDASGALRAAVSLSVSLRRLDQRDDAGALASAAEEDYRGAAPEDAPGLLAGAVNLAMLRAADGGPQDAHTALTALRERFGRARGADHPDTAVCDHDIAVCLRMAQEREAALETSLRAVRALGEHLGEAHPYTLCASVTLANALSDLERFEEAERTARACASALRTRLGAAHPDTAIAELGLAVTLRALGRTAEAARLRESAAAALGRRLGGGHAWATAARNWQRVDRDLEPLLPA</sequence>